<evidence type="ECO:0000313" key="1">
    <source>
        <dbReference type="EMBL" id="WDI05110.1"/>
    </source>
</evidence>
<keyword evidence="2" id="KW-1185">Reference proteome</keyword>
<evidence type="ECO:0000313" key="2">
    <source>
        <dbReference type="Proteomes" id="UP001221519"/>
    </source>
</evidence>
<dbReference type="RefSeq" id="WP_052512192.1">
    <property type="nucleotide sequence ID" value="NZ_CP118109.1"/>
</dbReference>
<sequence>MAAPATTGLLRTKVAEMEIGDYIKCGLQVNPSRIFNHLGKIDELNDGAGINKEMPLTGLTYSSNGVDAHIGYFYFIKVSKGLLIADRICLTGQTGSWNDLNKTKHIEGVPWNSGNNIPVMTSNTVPSGLASASSEWVGQPAFKAFDGNISNAGNAWVTNSTIGGWLQYDFPEPRVITGYAVCPQISNLLRSPKDWTFEAWDETESRWVILDQRIGIIGWASNAFMNFSFANKKVYSKYRINVSANSGDATYLSIQEMQLFEVSGVIRTLTGGVAFADSEGNKALTEQNPPQGAWPTNNEWDRYITKYPESRIQEGKTLNDIFHFAECMTWTQDTGSDGISSGSAARRVIRGGSNGVAFYNTYSSDNANIQVGFRPVLEYKEV</sequence>
<gene>
    <name evidence="1" type="ORF">PUW25_26430</name>
</gene>
<dbReference type="InterPro" id="IPR008979">
    <property type="entry name" value="Galactose-bd-like_sf"/>
</dbReference>
<accession>A0ABY7XJR8</accession>
<dbReference type="SUPFAM" id="SSF49785">
    <property type="entry name" value="Galactose-binding domain-like"/>
    <property type="match status" value="1"/>
</dbReference>
<name>A0ABY7XJR8_9BACL</name>
<dbReference type="Proteomes" id="UP001221519">
    <property type="component" value="Plasmid unnamed1"/>
</dbReference>
<reference evidence="1 2" key="1">
    <citation type="submission" date="2023-02" db="EMBL/GenBank/DDBJ databases">
        <title>Pathogen: clinical or host-associated sample.</title>
        <authorList>
            <person name="Hergert J."/>
            <person name="Casey R."/>
            <person name="Wagner J."/>
            <person name="Young E.L."/>
            <person name="Oakeson K.F."/>
        </authorList>
    </citation>
    <scope>NUCLEOTIDE SEQUENCE [LARGE SCALE GENOMIC DNA]</scope>
    <source>
        <strain evidence="1 2">2022CK-00829</strain>
        <plasmid evidence="1 2">unnamed1</plasmid>
    </source>
</reference>
<keyword evidence="1" id="KW-0614">Plasmid</keyword>
<protein>
    <submittedName>
        <fullName evidence="1">Discoidin domain-containing protein</fullName>
    </submittedName>
</protein>
<proteinExistence type="predicted"/>
<dbReference type="EMBL" id="CP118109">
    <property type="protein sequence ID" value="WDI05110.1"/>
    <property type="molecule type" value="Genomic_DNA"/>
</dbReference>
<dbReference type="Gene3D" id="2.60.120.260">
    <property type="entry name" value="Galactose-binding domain-like"/>
    <property type="match status" value="1"/>
</dbReference>
<organism evidence="1 2">
    <name type="scientific">Paenibacillus urinalis</name>
    <dbReference type="NCBI Taxonomy" id="521520"/>
    <lineage>
        <taxon>Bacteria</taxon>
        <taxon>Bacillati</taxon>
        <taxon>Bacillota</taxon>
        <taxon>Bacilli</taxon>
        <taxon>Bacillales</taxon>
        <taxon>Paenibacillaceae</taxon>
        <taxon>Paenibacillus</taxon>
    </lineage>
</organism>
<geneLocation type="plasmid" evidence="1 2">
    <name>unnamed1</name>
</geneLocation>